<dbReference type="GO" id="GO:0043652">
    <property type="term" value="P:engulfment of apoptotic cell"/>
    <property type="evidence" value="ECO:0007669"/>
    <property type="project" value="TreeGrafter"/>
</dbReference>
<keyword evidence="5 7" id="KW-1133">Transmembrane helix</keyword>
<evidence type="ECO:0000256" key="1">
    <source>
        <dbReference type="ARBA" id="ARBA00004651"/>
    </source>
</evidence>
<feature type="transmembrane region" description="Helical" evidence="7">
    <location>
        <begin position="14"/>
        <end position="33"/>
    </location>
</feature>
<comment type="subcellular location">
    <subcellularLocation>
        <location evidence="1">Cell membrane</location>
        <topology evidence="1">Multi-pass membrane protein</topology>
    </subcellularLocation>
    <subcellularLocation>
        <location evidence="7">Membrane</location>
        <topology evidence="7">Multi-pass membrane protein</topology>
    </subcellularLocation>
</comment>
<feature type="transmembrane region" description="Helical" evidence="7">
    <location>
        <begin position="263"/>
        <end position="280"/>
    </location>
</feature>
<organism evidence="8 9">
    <name type="scientific">Gadus morhua</name>
    <name type="common">Atlantic cod</name>
    <dbReference type="NCBI Taxonomy" id="8049"/>
    <lineage>
        <taxon>Eukaryota</taxon>
        <taxon>Metazoa</taxon>
        <taxon>Chordata</taxon>
        <taxon>Craniata</taxon>
        <taxon>Vertebrata</taxon>
        <taxon>Euteleostomi</taxon>
        <taxon>Actinopterygii</taxon>
        <taxon>Neopterygii</taxon>
        <taxon>Teleostei</taxon>
        <taxon>Neoteleostei</taxon>
        <taxon>Acanthomorphata</taxon>
        <taxon>Zeiogadaria</taxon>
        <taxon>Gadariae</taxon>
        <taxon>Gadiformes</taxon>
        <taxon>Gadoidei</taxon>
        <taxon>Gadidae</taxon>
        <taxon>Gadus</taxon>
    </lineage>
</organism>
<feature type="transmembrane region" description="Helical" evidence="7">
    <location>
        <begin position="45"/>
        <end position="69"/>
    </location>
</feature>
<keyword evidence="4 7" id="KW-0812">Transmembrane</keyword>
<evidence type="ECO:0000256" key="5">
    <source>
        <dbReference type="ARBA" id="ARBA00022989"/>
    </source>
</evidence>
<accession>A0A8C5BBD7</accession>
<keyword evidence="9" id="KW-1185">Reference proteome</keyword>
<evidence type="ECO:0000256" key="4">
    <source>
        <dbReference type="ARBA" id="ARBA00022692"/>
    </source>
</evidence>
<feature type="transmembrane region" description="Helical" evidence="7">
    <location>
        <begin position="321"/>
        <end position="344"/>
    </location>
</feature>
<dbReference type="InterPro" id="IPR050895">
    <property type="entry name" value="XK-related_scramblase"/>
</dbReference>
<dbReference type="PANTHER" id="PTHR16024">
    <property type="entry name" value="XK-RELATED PROTEIN"/>
    <property type="match status" value="1"/>
</dbReference>
<dbReference type="AlphaFoldDB" id="A0A8C5BBD7"/>
<name>A0A8C5BBD7_GADMO</name>
<dbReference type="GO" id="GO:0005886">
    <property type="term" value="C:plasma membrane"/>
    <property type="evidence" value="ECO:0007669"/>
    <property type="project" value="UniProtKB-SubCell"/>
</dbReference>
<keyword evidence="3" id="KW-1003">Cell membrane</keyword>
<dbReference type="GeneTree" id="ENSGT01140000282565"/>
<evidence type="ECO:0000313" key="8">
    <source>
        <dbReference type="Ensembl" id="ENSGMOP00000041760.1"/>
    </source>
</evidence>
<evidence type="ECO:0000256" key="2">
    <source>
        <dbReference type="ARBA" id="ARBA00008789"/>
    </source>
</evidence>
<proteinExistence type="inferred from homology"/>
<feature type="transmembrane region" description="Helical" evidence="7">
    <location>
        <begin position="168"/>
        <end position="185"/>
    </location>
</feature>
<gene>
    <name evidence="8" type="primary">xkr8.2</name>
</gene>
<evidence type="ECO:0000256" key="7">
    <source>
        <dbReference type="RuleBase" id="RU910716"/>
    </source>
</evidence>
<dbReference type="InterPro" id="IPR018629">
    <property type="entry name" value="XK-rel"/>
</dbReference>
<reference evidence="8" key="1">
    <citation type="submission" date="2025-08" db="UniProtKB">
        <authorList>
            <consortium name="Ensembl"/>
        </authorList>
    </citation>
    <scope>IDENTIFICATION</scope>
</reference>
<dbReference type="PANTHER" id="PTHR16024:SF19">
    <property type="entry name" value="XK-RELATED PROTEIN"/>
    <property type="match status" value="1"/>
</dbReference>
<dbReference type="Ensembl" id="ENSGMOT00000053590.1">
    <property type="protein sequence ID" value="ENSGMOP00000041760.1"/>
    <property type="gene ID" value="ENSGMOG00000029001.1"/>
</dbReference>
<dbReference type="GO" id="GO:0070782">
    <property type="term" value="P:phosphatidylserine exposure on apoptotic cell surface"/>
    <property type="evidence" value="ECO:0007669"/>
    <property type="project" value="TreeGrafter"/>
</dbReference>
<feature type="transmembrane region" description="Helical" evidence="7">
    <location>
        <begin position="292"/>
        <end position="309"/>
    </location>
</feature>
<sequence>MEGELTLNYSVLDFGFSFLGLAFFLVDIALDIWAAVHFYQEGDFIYLGLLVTMLAGSSVLGQLFSWLWYRYEDWETRTSTEGSVSKRVLQVLHIFQLGVYIRYAGVLEVAVCSFSSRKERESENVAVYLSHDLSMLRLIEAFSESAPQLVLMLTVMLQTGDWQDPVTVLKAVGSASAIACSVTLYHRSLRSFLTDKAKQGPVSSLLYFICNLLLIFPRLAALALFAYAQPCYIFAHFLCCWAVLFFLAWCCGTDFMDSSAGEWLYRATVGLIWYFSWFNVSAGRSVYRGVFYHAWMLLDLLLLCGLAFWQTHKAPCITGGVLSPDTVAVMGGVVVAVYVSGLLVKVLYYQRFHPKLGDDTKKPLQLAAAGDCTDGGRGLGDYTEVDSMEPPPVEMLTGGGEEVGRVKRPVNRRMQHLAKNFYS</sequence>
<dbReference type="OrthoDB" id="6136301at2759"/>
<evidence type="ECO:0000313" key="9">
    <source>
        <dbReference type="Proteomes" id="UP000694546"/>
    </source>
</evidence>
<comment type="similarity">
    <text evidence="2 7">Belongs to the XK family.</text>
</comment>
<dbReference type="Proteomes" id="UP000694546">
    <property type="component" value="Chromosome 22"/>
</dbReference>
<reference evidence="8" key="2">
    <citation type="submission" date="2025-09" db="UniProtKB">
        <authorList>
            <consortium name="Ensembl"/>
        </authorList>
    </citation>
    <scope>IDENTIFICATION</scope>
</reference>
<dbReference type="GO" id="GO:1902742">
    <property type="term" value="P:apoptotic process involved in development"/>
    <property type="evidence" value="ECO:0007669"/>
    <property type="project" value="TreeGrafter"/>
</dbReference>
<feature type="transmembrane region" description="Helical" evidence="7">
    <location>
        <begin position="205"/>
        <end position="227"/>
    </location>
</feature>
<evidence type="ECO:0000256" key="6">
    <source>
        <dbReference type="ARBA" id="ARBA00023136"/>
    </source>
</evidence>
<feature type="transmembrane region" description="Helical" evidence="7">
    <location>
        <begin position="233"/>
        <end position="251"/>
    </location>
</feature>
<dbReference type="Pfam" id="PF09815">
    <property type="entry name" value="XK-related"/>
    <property type="match status" value="1"/>
</dbReference>
<dbReference type="OMA" id="LWFWKMS"/>
<evidence type="ECO:0000256" key="3">
    <source>
        <dbReference type="ARBA" id="ARBA00022475"/>
    </source>
</evidence>
<keyword evidence="6 7" id="KW-0472">Membrane</keyword>
<protein>
    <recommendedName>
        <fullName evidence="7">XK-related protein</fullName>
    </recommendedName>
</protein>